<dbReference type="NCBIfam" id="TIGR00788">
    <property type="entry name" value="fbt"/>
    <property type="match status" value="1"/>
</dbReference>
<dbReference type="EnsemblPlants" id="Bra028565.1">
    <property type="protein sequence ID" value="Bra028565.1-P"/>
    <property type="gene ID" value="Bra028565"/>
</dbReference>
<feature type="transmembrane region" description="Helical" evidence="8">
    <location>
        <begin position="148"/>
        <end position="168"/>
    </location>
</feature>
<feature type="transmembrane region" description="Helical" evidence="8">
    <location>
        <begin position="91"/>
        <end position="111"/>
    </location>
</feature>
<dbReference type="AlphaFoldDB" id="M4EIF0"/>
<evidence type="ECO:0000256" key="8">
    <source>
        <dbReference type="SAM" id="Phobius"/>
    </source>
</evidence>
<evidence type="ECO:0008006" key="11">
    <source>
        <dbReference type="Google" id="ProtNLM"/>
    </source>
</evidence>
<keyword evidence="7 8" id="KW-0472">Membrane</keyword>
<feature type="transmembrane region" description="Helical" evidence="8">
    <location>
        <begin position="52"/>
        <end position="71"/>
    </location>
</feature>
<dbReference type="InterPro" id="IPR036259">
    <property type="entry name" value="MFS_trans_sf"/>
</dbReference>
<reference evidence="9" key="3">
    <citation type="submission" date="2023-03" db="UniProtKB">
        <authorList>
            <consortium name="EnsemblPlants"/>
        </authorList>
    </citation>
    <scope>IDENTIFICATION</scope>
    <source>
        <strain evidence="9">cv. Chiifu-401-42</strain>
    </source>
</reference>
<evidence type="ECO:0000256" key="5">
    <source>
        <dbReference type="ARBA" id="ARBA00022692"/>
    </source>
</evidence>
<feature type="transmembrane region" description="Helical" evidence="8">
    <location>
        <begin position="189"/>
        <end position="210"/>
    </location>
</feature>
<evidence type="ECO:0000313" key="10">
    <source>
        <dbReference type="Proteomes" id="UP000011750"/>
    </source>
</evidence>
<dbReference type="GO" id="GO:0098838">
    <property type="term" value="P:folate transmembrane transport"/>
    <property type="evidence" value="ECO:0000318"/>
    <property type="project" value="GO_Central"/>
</dbReference>
<evidence type="ECO:0000256" key="6">
    <source>
        <dbReference type="ARBA" id="ARBA00022989"/>
    </source>
</evidence>
<evidence type="ECO:0000256" key="7">
    <source>
        <dbReference type="ARBA" id="ARBA00023136"/>
    </source>
</evidence>
<evidence type="ECO:0000256" key="3">
    <source>
        <dbReference type="ARBA" id="ARBA00007491"/>
    </source>
</evidence>
<name>M4EIF0_BRACM</name>
<keyword evidence="4" id="KW-0813">Transport</keyword>
<feature type="transmembrane region" description="Helical" evidence="8">
    <location>
        <begin position="123"/>
        <end position="142"/>
    </location>
</feature>
<dbReference type="InterPro" id="IPR004324">
    <property type="entry name" value="FBT"/>
</dbReference>
<dbReference type="OMA" id="FVIMEEC"/>
<protein>
    <recommendedName>
        <fullName evidence="11">Folate-biopterin transporter 6</fullName>
    </recommendedName>
</protein>
<reference evidence="9 10" key="1">
    <citation type="journal article" date="2011" name="Nat. Genet.">
        <title>The genome of the mesopolyploid crop species Brassica rapa.</title>
        <authorList>
            <consortium name="Brassica rapa Genome Sequencing Project Consortium"/>
            <person name="Wang X."/>
            <person name="Wang H."/>
            <person name="Wang J."/>
            <person name="Sun R."/>
            <person name="Wu J."/>
            <person name="Liu S."/>
            <person name="Bai Y."/>
            <person name="Mun J.H."/>
            <person name="Bancroft I."/>
            <person name="Cheng F."/>
            <person name="Huang S."/>
            <person name="Li X."/>
            <person name="Hua W."/>
            <person name="Wang J."/>
            <person name="Wang X."/>
            <person name="Freeling M."/>
            <person name="Pires J.C."/>
            <person name="Paterson A.H."/>
            <person name="Chalhoub B."/>
            <person name="Wang B."/>
            <person name="Hayward A."/>
            <person name="Sharpe A.G."/>
            <person name="Park B.S."/>
            <person name="Weisshaar B."/>
            <person name="Liu B."/>
            <person name="Li B."/>
            <person name="Liu B."/>
            <person name="Tong C."/>
            <person name="Song C."/>
            <person name="Duran C."/>
            <person name="Peng C."/>
            <person name="Geng C."/>
            <person name="Koh C."/>
            <person name="Lin C."/>
            <person name="Edwards D."/>
            <person name="Mu D."/>
            <person name="Shen D."/>
            <person name="Soumpourou E."/>
            <person name="Li F."/>
            <person name="Fraser F."/>
            <person name="Conant G."/>
            <person name="Lassalle G."/>
            <person name="King G.J."/>
            <person name="Bonnema G."/>
            <person name="Tang H."/>
            <person name="Wang H."/>
            <person name="Belcram H."/>
            <person name="Zhou H."/>
            <person name="Hirakawa H."/>
            <person name="Abe H."/>
            <person name="Guo H."/>
            <person name="Wang H."/>
            <person name="Jin H."/>
            <person name="Parkin I.A."/>
            <person name="Batley J."/>
            <person name="Kim J.S."/>
            <person name="Just J."/>
            <person name="Li J."/>
            <person name="Xu J."/>
            <person name="Deng J."/>
            <person name="Kim J.A."/>
            <person name="Li J."/>
            <person name="Yu J."/>
            <person name="Meng J."/>
            <person name="Wang J."/>
            <person name="Min J."/>
            <person name="Poulain J."/>
            <person name="Wang J."/>
            <person name="Hatakeyama K."/>
            <person name="Wu K."/>
            <person name="Wang L."/>
            <person name="Fang L."/>
            <person name="Trick M."/>
            <person name="Links M.G."/>
            <person name="Zhao M."/>
            <person name="Jin M."/>
            <person name="Ramchiary N."/>
            <person name="Drou N."/>
            <person name="Berkman P.J."/>
            <person name="Cai Q."/>
            <person name="Huang Q."/>
            <person name="Li R."/>
            <person name="Tabata S."/>
            <person name="Cheng S."/>
            <person name="Zhang S."/>
            <person name="Zhang S."/>
            <person name="Huang S."/>
            <person name="Sato S."/>
            <person name="Sun S."/>
            <person name="Kwon S.J."/>
            <person name="Choi S.R."/>
            <person name="Lee T.H."/>
            <person name="Fan W."/>
            <person name="Zhao X."/>
            <person name="Tan X."/>
            <person name="Xu X."/>
            <person name="Wang Y."/>
            <person name="Qiu Y."/>
            <person name="Yin Y."/>
            <person name="Li Y."/>
            <person name="Du Y."/>
            <person name="Liao Y."/>
            <person name="Lim Y."/>
            <person name="Narusaka Y."/>
            <person name="Wang Y."/>
            <person name="Wang Z."/>
            <person name="Li Z."/>
            <person name="Wang Z."/>
            <person name="Xiong Z."/>
            <person name="Zhang Z."/>
        </authorList>
    </citation>
    <scope>NUCLEOTIDE SEQUENCE [LARGE SCALE GENOMIC DNA]</scope>
    <source>
        <strain evidence="9 10">cv. Chiifu-401-42</strain>
    </source>
</reference>
<dbReference type="GO" id="GO:0016020">
    <property type="term" value="C:membrane"/>
    <property type="evidence" value="ECO:0007669"/>
    <property type="project" value="UniProtKB-SubCell"/>
</dbReference>
<comment type="similarity">
    <text evidence="2">Belongs to the major facilitator superfamily. Folate-biopterin transporter (TC 2.A.71) family.</text>
</comment>
<dbReference type="Gene3D" id="3.30.2260.10">
    <property type="entry name" value="Enhancer of rudimentary"/>
    <property type="match status" value="1"/>
</dbReference>
<feature type="transmembrane region" description="Helical" evidence="8">
    <location>
        <begin position="216"/>
        <end position="236"/>
    </location>
</feature>
<dbReference type="Gene3D" id="1.20.1250.20">
    <property type="entry name" value="MFS general substrate transporter like domains"/>
    <property type="match status" value="1"/>
</dbReference>
<dbReference type="InterPro" id="IPR035912">
    <property type="entry name" value="EHR_sf"/>
</dbReference>
<dbReference type="SUPFAM" id="SSF143875">
    <property type="entry name" value="ERH-like"/>
    <property type="match status" value="1"/>
</dbReference>
<dbReference type="FunCoup" id="M4EIF0">
    <property type="interactions" value="61"/>
</dbReference>
<evidence type="ECO:0000256" key="1">
    <source>
        <dbReference type="ARBA" id="ARBA00004141"/>
    </source>
</evidence>
<dbReference type="PANTHER" id="PTHR31585">
    <property type="entry name" value="FOLATE-BIOPTERIN TRANSPORTER 1, CHLOROPLASTIC"/>
    <property type="match status" value="1"/>
</dbReference>
<dbReference type="PANTHER" id="PTHR31585:SF44">
    <property type="entry name" value="FOLATE-BIOPTERIN TRANSPORTER 6-RELATED"/>
    <property type="match status" value="1"/>
</dbReference>
<dbReference type="Gramene" id="Bra028565.1">
    <property type="protein sequence ID" value="Bra028565.1-P"/>
    <property type="gene ID" value="Bra028565"/>
</dbReference>
<keyword evidence="10" id="KW-1185">Reference proteome</keyword>
<dbReference type="SUPFAM" id="SSF103473">
    <property type="entry name" value="MFS general substrate transporter"/>
    <property type="match status" value="1"/>
</dbReference>
<dbReference type="InterPro" id="IPR000781">
    <property type="entry name" value="ERH"/>
</dbReference>
<dbReference type="CDD" id="cd17484">
    <property type="entry name" value="MFS_FBT"/>
    <property type="match status" value="1"/>
</dbReference>
<comment type="subcellular location">
    <subcellularLocation>
        <location evidence="1">Membrane</location>
        <topology evidence="1">Multi-pass membrane protein</topology>
    </subcellularLocation>
</comment>
<dbReference type="Pfam" id="PF01133">
    <property type="entry name" value="ER"/>
    <property type="match status" value="1"/>
</dbReference>
<keyword evidence="6 8" id="KW-1133">Transmembrane helix</keyword>
<dbReference type="Pfam" id="PF03092">
    <property type="entry name" value="BT1"/>
    <property type="match status" value="1"/>
</dbReference>
<dbReference type="GO" id="GO:0008517">
    <property type="term" value="F:folic acid transmembrane transporter activity"/>
    <property type="evidence" value="ECO:0000318"/>
    <property type="project" value="GO_Central"/>
</dbReference>
<evidence type="ECO:0000313" key="9">
    <source>
        <dbReference type="EnsemblPlants" id="Bra028565.1-P"/>
    </source>
</evidence>
<dbReference type="Proteomes" id="UP000011750">
    <property type="component" value="Chromosome A02"/>
</dbReference>
<reference evidence="9 10" key="2">
    <citation type="journal article" date="2018" name="Hortic Res">
        <title>Improved Brassica rapa reference genome by single-molecule sequencing and chromosome conformation capture technologies.</title>
        <authorList>
            <person name="Zhang L."/>
            <person name="Cai X."/>
            <person name="Wu J."/>
            <person name="Liu M."/>
            <person name="Grob S."/>
            <person name="Cheng F."/>
            <person name="Liang J."/>
            <person name="Cai C."/>
            <person name="Liu Z."/>
            <person name="Liu B."/>
            <person name="Wang F."/>
            <person name="Li S."/>
            <person name="Liu F."/>
            <person name="Li X."/>
            <person name="Cheng L."/>
            <person name="Yang W."/>
            <person name="Li M.H."/>
            <person name="Grossniklaus U."/>
            <person name="Zheng H."/>
            <person name="Wang X."/>
        </authorList>
    </citation>
    <scope>NUCLEOTIDE SEQUENCE [LARGE SCALE GENOMIC DNA]</scope>
    <source>
        <strain evidence="9 10">cv. Chiifu-401-42</strain>
    </source>
</reference>
<comment type="similarity">
    <text evidence="3">Belongs to the E(R) family.</text>
</comment>
<sequence>METLETEKPLLKPISDHSVDMTRHHGRNGVVSILLQPFQWLQMLSSRLNPSFVVGVVLVYGLNQGFSGSIFKVVTDYYWKDVQQVEPSVVQLYMGLYYIPWVMRPIWGLFTDVFPIRGYKRKPYFVVAGVLGVVSAVALVVFGKVPAALALSCLLGVSAAMAIAEVVIDACIATNSINIRSLAPDIQSLCMVCSSAGALVGYATSGVFVHRLGPQGALGVLALPPATIIILGIFFYEKRSSTVLLQKNKKDADGLGVAVKGMFKTIKYPQVWKPSLYMFISLALNISTHEGYFYWYTDPKAGPAFSQEFVGIIYAIGALASMFGVLIYHKKLKGYSFRNILFFAQLLYALSGMLDLVFIKRWNILLGIPDSFFVITEESFSRIISKIRWIPMIVLSTRLCPLGIEGTFFAFLMCIDSFGQLASKWSGGFVLHAFGVTRHEFGNLWLVILLRNVMRFATLCFVFLVPDSDHLDDLVPSEMLPKNQSEDADDDIKLLLLATSSSSSSSSLTIEVNLPLEDGNRFLLLRQFNRFLTQSRRESSIASNHNGRHTIILLQNSPSRATRTFMDYDSIGQAMDGICGLYERKLKEINPSLRNLSYDIADLYNFMDGFADMSALVYEHSMHAYLPYDRQWIKQKAFSHLKRLANGGR</sequence>
<keyword evidence="5 8" id="KW-0812">Transmembrane</keyword>
<dbReference type="HOGENOM" id="CLU_018563_1_1_1"/>
<dbReference type="eggNOG" id="KOG1766">
    <property type="taxonomic scope" value="Eukaryota"/>
</dbReference>
<feature type="transmembrane region" description="Helical" evidence="8">
    <location>
        <begin position="276"/>
        <end position="297"/>
    </location>
</feature>
<evidence type="ECO:0000256" key="4">
    <source>
        <dbReference type="ARBA" id="ARBA00022448"/>
    </source>
</evidence>
<feature type="transmembrane region" description="Helical" evidence="8">
    <location>
        <begin position="340"/>
        <end position="359"/>
    </location>
</feature>
<accession>M4EIF0</accession>
<dbReference type="InterPro" id="IPR039309">
    <property type="entry name" value="BT1"/>
</dbReference>
<dbReference type="InParanoid" id="M4EIF0"/>
<feature type="transmembrane region" description="Helical" evidence="8">
    <location>
        <begin position="309"/>
        <end position="328"/>
    </location>
</feature>
<evidence type="ECO:0000256" key="2">
    <source>
        <dbReference type="ARBA" id="ARBA00007015"/>
    </source>
</evidence>
<organism evidence="9 10">
    <name type="scientific">Brassica campestris</name>
    <name type="common">Field mustard</name>
    <dbReference type="NCBI Taxonomy" id="3711"/>
    <lineage>
        <taxon>Eukaryota</taxon>
        <taxon>Viridiplantae</taxon>
        <taxon>Streptophyta</taxon>
        <taxon>Embryophyta</taxon>
        <taxon>Tracheophyta</taxon>
        <taxon>Spermatophyta</taxon>
        <taxon>Magnoliopsida</taxon>
        <taxon>eudicotyledons</taxon>
        <taxon>Gunneridae</taxon>
        <taxon>Pentapetalae</taxon>
        <taxon>rosids</taxon>
        <taxon>malvids</taxon>
        <taxon>Brassicales</taxon>
        <taxon>Brassicaceae</taxon>
        <taxon>Brassiceae</taxon>
        <taxon>Brassica</taxon>
    </lineage>
</organism>
<proteinExistence type="inferred from homology"/>